<keyword evidence="4" id="KW-1185">Reference proteome</keyword>
<evidence type="ECO:0000313" key="4">
    <source>
        <dbReference type="Proteomes" id="UP001629113"/>
    </source>
</evidence>
<evidence type="ECO:0000313" key="3">
    <source>
        <dbReference type="EMBL" id="KAL3421171.1"/>
    </source>
</evidence>
<sequence>MAELATPSAAAMFDGSDAVTKTQLQKPEKPDEDAYKASLKKAEKEFSDAKAKFEAARAKVDFAQPKNKDSGSAKKRTELIEQLREIQGKQKGFKNERQQTFDQIKKLDEQLKEHIAKQKAARSRVAFKSVEDLDREIARLEKEVDGGRMKLVDERKALAEASNLRKQRKGFTGLESDQKAIDETKAKIKVLRDGVDSPEVKALNAQHDKLQAELDVIKAEQDAAWGNIKELRAQKDKLHAEQEEKYRAKKKIQNDYFQGKQAFQKYEYEARQKTRERIKRERETYEKEKRVERAQKMLTEASDKAYLDEIRRAESLLRFLDPSYSSEKAPLQAPSKFQAQAQRTVDDSGLKGTRVVKKEEEDYFAGTGGKKGKKGRKAGTPKETITPTAKYSCPPSVMEDCAAMGIEPPMSASDIPAVQEKVKAKLDHWRADQDAQTEKNIAKAKKEVERLEAEEDAPSPAAASTPVNGDHSLKATATPAEGGTVAAEISLLKEAAADVVADLKGASLEDKEE</sequence>
<dbReference type="PANTHER" id="PTHR31027:SF2">
    <property type="entry name" value="LEBERCILIN DOMAIN-CONTAINING PROTEIN"/>
    <property type="match status" value="1"/>
</dbReference>
<gene>
    <name evidence="3" type="ORF">PVAG01_07616</name>
</gene>
<organism evidence="3 4">
    <name type="scientific">Phlyctema vagabunda</name>
    <dbReference type="NCBI Taxonomy" id="108571"/>
    <lineage>
        <taxon>Eukaryota</taxon>
        <taxon>Fungi</taxon>
        <taxon>Dikarya</taxon>
        <taxon>Ascomycota</taxon>
        <taxon>Pezizomycotina</taxon>
        <taxon>Leotiomycetes</taxon>
        <taxon>Helotiales</taxon>
        <taxon>Dermateaceae</taxon>
        <taxon>Phlyctema</taxon>
    </lineage>
</organism>
<proteinExistence type="predicted"/>
<feature type="compositionally biased region" description="Basic and acidic residues" evidence="2">
    <location>
        <begin position="26"/>
        <end position="37"/>
    </location>
</feature>
<protein>
    <submittedName>
        <fullName evidence="3">Nuclear segregation protein</fullName>
    </submittedName>
</protein>
<feature type="region of interest" description="Disordered" evidence="2">
    <location>
        <begin position="447"/>
        <end position="480"/>
    </location>
</feature>
<dbReference type="InterPro" id="IPR039604">
    <property type="entry name" value="Bfr1"/>
</dbReference>
<evidence type="ECO:0000256" key="1">
    <source>
        <dbReference type="SAM" id="Coils"/>
    </source>
</evidence>
<reference evidence="3 4" key="1">
    <citation type="submission" date="2024-06" db="EMBL/GenBank/DDBJ databases">
        <title>Complete genome of Phlyctema vagabunda strain 19-DSS-EL-015.</title>
        <authorList>
            <person name="Fiorenzani C."/>
        </authorList>
    </citation>
    <scope>NUCLEOTIDE SEQUENCE [LARGE SCALE GENOMIC DNA]</scope>
    <source>
        <strain evidence="3 4">19-DSS-EL-015</strain>
    </source>
</reference>
<dbReference type="EMBL" id="JBFCZG010000006">
    <property type="protein sequence ID" value="KAL3421171.1"/>
    <property type="molecule type" value="Genomic_DNA"/>
</dbReference>
<dbReference type="Proteomes" id="UP001629113">
    <property type="component" value="Unassembled WGS sequence"/>
</dbReference>
<keyword evidence="1" id="KW-0175">Coiled coil</keyword>
<dbReference type="PANTHER" id="PTHR31027">
    <property type="entry name" value="NUCLEAR SEGREGATION PROTEIN BFR1"/>
    <property type="match status" value="1"/>
</dbReference>
<feature type="region of interest" description="Disordered" evidence="2">
    <location>
        <begin position="326"/>
        <end position="393"/>
    </location>
</feature>
<feature type="region of interest" description="Disordered" evidence="2">
    <location>
        <begin position="1"/>
        <end position="37"/>
    </location>
</feature>
<comment type="caution">
    <text evidence="3">The sequence shown here is derived from an EMBL/GenBank/DDBJ whole genome shotgun (WGS) entry which is preliminary data.</text>
</comment>
<evidence type="ECO:0000256" key="2">
    <source>
        <dbReference type="SAM" id="MobiDB-lite"/>
    </source>
</evidence>
<feature type="compositionally biased region" description="Basic residues" evidence="2">
    <location>
        <begin position="370"/>
        <end position="379"/>
    </location>
</feature>
<name>A0ABR4PCX0_9HELO</name>
<accession>A0ABR4PCX0</accession>
<feature type="coiled-coil region" evidence="1">
    <location>
        <begin position="97"/>
        <end position="150"/>
    </location>
</feature>
<feature type="coiled-coil region" evidence="1">
    <location>
        <begin position="200"/>
        <end position="295"/>
    </location>
</feature>